<evidence type="ECO:0000313" key="5">
    <source>
        <dbReference type="Proteomes" id="UP000694300"/>
    </source>
</evidence>
<feature type="signal peptide" evidence="1">
    <location>
        <begin position="1"/>
        <end position="28"/>
    </location>
</feature>
<dbReference type="Pfam" id="PF01381">
    <property type="entry name" value="HTH_3"/>
    <property type="match status" value="1"/>
</dbReference>
<evidence type="ECO:0000259" key="2">
    <source>
        <dbReference type="Pfam" id="PF01381"/>
    </source>
</evidence>
<feature type="chain" id="PRO_5045032171" evidence="1">
    <location>
        <begin position="29"/>
        <end position="83"/>
    </location>
</feature>
<keyword evidence="5" id="KW-1185">Reference proteome</keyword>
<dbReference type="Proteomes" id="UP000694300">
    <property type="component" value="Unassembled WGS sequence"/>
</dbReference>
<evidence type="ECO:0000313" key="4">
    <source>
        <dbReference type="EMBL" id="MBW0132601.1"/>
    </source>
</evidence>
<evidence type="ECO:0000313" key="3">
    <source>
        <dbReference type="EMBL" id="MBW0131232.1"/>
    </source>
</evidence>
<gene>
    <name evidence="3" type="ORF">I4I82_26630</name>
    <name evidence="4" type="ORF">I4I82_33680</name>
</gene>
<sequence length="83" mass="8507">MKPTIQIRADNLALVRAAAGLSSNAALAQAMGVHPTTVSRTLKGDAALGVDFIAALLSAFPQVEFGQLFSVEVLEQAPTAVSA</sequence>
<dbReference type="CDD" id="cd00093">
    <property type="entry name" value="HTH_XRE"/>
    <property type="match status" value="1"/>
</dbReference>
<organism evidence="4 5">
    <name type="scientific">Pseudonocardia oceani</name>
    <dbReference type="NCBI Taxonomy" id="2792013"/>
    <lineage>
        <taxon>Bacteria</taxon>
        <taxon>Bacillati</taxon>
        <taxon>Actinomycetota</taxon>
        <taxon>Actinomycetes</taxon>
        <taxon>Pseudonocardiales</taxon>
        <taxon>Pseudonocardiaceae</taxon>
        <taxon>Pseudonocardia</taxon>
    </lineage>
</organism>
<reference evidence="4 5" key="1">
    <citation type="submission" date="2020-11" db="EMBL/GenBank/DDBJ databases">
        <title>Pseudonocardia abyssalis sp. nov. and Pseudonocardia oceani sp. nov., description and phylogenomic analysis of two novel actinomycetes isolated from the deep Southern Ocean.</title>
        <authorList>
            <person name="Parra J."/>
        </authorList>
    </citation>
    <scope>NUCLEOTIDE SEQUENCE [LARGE SCALE GENOMIC DNA]</scope>
    <source>
        <strain evidence="4">KRD-185</strain>
        <strain evidence="5">KRD185</strain>
    </source>
</reference>
<keyword evidence="1" id="KW-0732">Signal</keyword>
<dbReference type="EMBL" id="JADQDF010000003">
    <property type="protein sequence ID" value="MBW0132601.1"/>
    <property type="molecule type" value="Genomic_DNA"/>
</dbReference>
<feature type="domain" description="HTH cro/C1-type" evidence="2">
    <location>
        <begin position="14"/>
        <end position="64"/>
    </location>
</feature>
<dbReference type="RefSeq" id="WP_218596192.1">
    <property type="nucleotide sequence ID" value="NZ_JADQDE010000107.1"/>
</dbReference>
<accession>A0ABS6UK47</accession>
<evidence type="ECO:0000256" key="1">
    <source>
        <dbReference type="SAM" id="SignalP"/>
    </source>
</evidence>
<name>A0ABS6UK47_9PSEU</name>
<comment type="caution">
    <text evidence="4">The sequence shown here is derived from an EMBL/GenBank/DDBJ whole genome shotgun (WGS) entry which is preliminary data.</text>
</comment>
<dbReference type="InterPro" id="IPR001387">
    <property type="entry name" value="Cro/C1-type_HTH"/>
</dbReference>
<proteinExistence type="predicted"/>
<dbReference type="EMBL" id="JADQDF010000001">
    <property type="protein sequence ID" value="MBW0131232.1"/>
    <property type="molecule type" value="Genomic_DNA"/>
</dbReference>
<protein>
    <submittedName>
        <fullName evidence="4">Helix-turn-helix transcriptional regulator</fullName>
    </submittedName>
</protein>